<dbReference type="RefSeq" id="WP_272803979.1">
    <property type="nucleotide sequence ID" value="NZ_JAQQKY010000010.1"/>
</dbReference>
<keyword evidence="6 12" id="KW-1133">Transmembrane helix</keyword>
<dbReference type="Pfam" id="PF02600">
    <property type="entry name" value="DsbB"/>
    <property type="match status" value="1"/>
</dbReference>
<keyword evidence="8 12" id="KW-0472">Membrane</keyword>
<comment type="subcellular location">
    <subcellularLocation>
        <location evidence="1">Membrane</location>
        <topology evidence="1">Multi-pass membrane protein</topology>
    </subcellularLocation>
</comment>
<comment type="caution">
    <text evidence="13">The sequence shown here is derived from an EMBL/GenBank/DDBJ whole genome shotgun (WGS) entry which is preliminary data.</text>
</comment>
<feature type="transmembrane region" description="Helical" evidence="12">
    <location>
        <begin position="120"/>
        <end position="146"/>
    </location>
</feature>
<keyword evidence="7" id="KW-0560">Oxidoreductase</keyword>
<name>A0ABT5I882_VOGIN</name>
<keyword evidence="4 12" id="KW-0812">Transmembrane</keyword>
<evidence type="ECO:0000256" key="5">
    <source>
        <dbReference type="ARBA" id="ARBA00022982"/>
    </source>
</evidence>
<evidence type="ECO:0000256" key="2">
    <source>
        <dbReference type="ARBA" id="ARBA00007602"/>
    </source>
</evidence>
<sequence>MTSLELSAPARPNPMAWLLVFSAWLLATVATLGALFFGEVMLLPPCVLCWYQRIFMFPLVLILPLGLFPFDRKVVRYALALAVPGALIATFHLLLVAGVIPEAIQPCSQGVPCSATVIEWFGFITIPLLSAAAFFTIIALLLATFFRACK</sequence>
<evidence type="ECO:0000256" key="11">
    <source>
        <dbReference type="ARBA" id="ARBA00023284"/>
    </source>
</evidence>
<gene>
    <name evidence="13" type="ORF">PQU93_16270</name>
</gene>
<evidence type="ECO:0000313" key="13">
    <source>
        <dbReference type="EMBL" id="MDC7692324.1"/>
    </source>
</evidence>
<dbReference type="InterPro" id="IPR012187">
    <property type="entry name" value="Disulphide_bond_form_BdbC"/>
</dbReference>
<dbReference type="InterPro" id="IPR003752">
    <property type="entry name" value="DiS_bond_form_DsbB/BdbC"/>
</dbReference>
<evidence type="ECO:0000313" key="14">
    <source>
        <dbReference type="Proteomes" id="UP001221566"/>
    </source>
</evidence>
<dbReference type="Proteomes" id="UP001221566">
    <property type="component" value="Unassembled WGS sequence"/>
</dbReference>
<evidence type="ECO:0000256" key="1">
    <source>
        <dbReference type="ARBA" id="ARBA00004141"/>
    </source>
</evidence>
<proteinExistence type="inferred from homology"/>
<keyword evidence="14" id="KW-1185">Reference proteome</keyword>
<dbReference type="EMBL" id="JAQQKY010000010">
    <property type="protein sequence ID" value="MDC7692324.1"/>
    <property type="molecule type" value="Genomic_DNA"/>
</dbReference>
<reference evidence="13 14" key="1">
    <citation type="submission" date="2023-01" db="EMBL/GenBank/DDBJ databases">
        <title>Novel species of the genus Vogesella isolated from rivers.</title>
        <authorList>
            <person name="Lu H."/>
        </authorList>
    </citation>
    <scope>NUCLEOTIDE SEQUENCE [LARGE SCALE GENOMIC DNA]</scope>
    <source>
        <strain evidence="13 14">SH7W</strain>
    </source>
</reference>
<keyword evidence="9" id="KW-1015">Disulfide bond</keyword>
<evidence type="ECO:0000256" key="6">
    <source>
        <dbReference type="ARBA" id="ARBA00022989"/>
    </source>
</evidence>
<dbReference type="Gene3D" id="1.20.1550.10">
    <property type="entry name" value="DsbB-like"/>
    <property type="match status" value="1"/>
</dbReference>
<protein>
    <submittedName>
        <fullName evidence="13">Disulfide bond formation protein B</fullName>
    </submittedName>
</protein>
<keyword evidence="5" id="KW-0249">Electron transport</keyword>
<evidence type="ECO:0000256" key="4">
    <source>
        <dbReference type="ARBA" id="ARBA00022692"/>
    </source>
</evidence>
<keyword evidence="10" id="KW-0143">Chaperone</keyword>
<evidence type="ECO:0000256" key="3">
    <source>
        <dbReference type="ARBA" id="ARBA00022448"/>
    </source>
</evidence>
<dbReference type="InterPro" id="IPR023380">
    <property type="entry name" value="DsbB-like_sf"/>
</dbReference>
<feature type="transmembrane region" description="Helical" evidence="12">
    <location>
        <begin position="16"/>
        <end position="38"/>
    </location>
</feature>
<comment type="similarity">
    <text evidence="2">Belongs to the DsbB family. BdbC subfamily.</text>
</comment>
<dbReference type="PANTHER" id="PTHR43469">
    <property type="entry name" value="DISULFIDE FORMATION PROTEIN-RELATED"/>
    <property type="match status" value="1"/>
</dbReference>
<feature type="transmembrane region" description="Helical" evidence="12">
    <location>
        <begin position="50"/>
        <end position="70"/>
    </location>
</feature>
<evidence type="ECO:0000256" key="9">
    <source>
        <dbReference type="ARBA" id="ARBA00023157"/>
    </source>
</evidence>
<dbReference type="PIRSF" id="PIRSF036659">
    <property type="entry name" value="BdbC"/>
    <property type="match status" value="1"/>
</dbReference>
<evidence type="ECO:0000256" key="10">
    <source>
        <dbReference type="ARBA" id="ARBA00023186"/>
    </source>
</evidence>
<feature type="transmembrane region" description="Helical" evidence="12">
    <location>
        <begin position="77"/>
        <end position="100"/>
    </location>
</feature>
<dbReference type="SUPFAM" id="SSF158442">
    <property type="entry name" value="DsbB-like"/>
    <property type="match status" value="1"/>
</dbReference>
<evidence type="ECO:0000256" key="7">
    <source>
        <dbReference type="ARBA" id="ARBA00023002"/>
    </source>
</evidence>
<dbReference type="PANTHER" id="PTHR43469:SF1">
    <property type="entry name" value="SPBETA PROPHAGE-DERIVED DISULFIDE BOND FORMATION PROTEIN B"/>
    <property type="match status" value="1"/>
</dbReference>
<keyword evidence="3" id="KW-0813">Transport</keyword>
<organism evidence="13 14">
    <name type="scientific">Vogesella indigofera</name>
    <name type="common">Pseudomonas indigofera</name>
    <dbReference type="NCBI Taxonomy" id="45465"/>
    <lineage>
        <taxon>Bacteria</taxon>
        <taxon>Pseudomonadati</taxon>
        <taxon>Pseudomonadota</taxon>
        <taxon>Betaproteobacteria</taxon>
        <taxon>Neisseriales</taxon>
        <taxon>Chromobacteriaceae</taxon>
        <taxon>Vogesella</taxon>
    </lineage>
</organism>
<accession>A0ABT5I882</accession>
<evidence type="ECO:0000256" key="12">
    <source>
        <dbReference type="SAM" id="Phobius"/>
    </source>
</evidence>
<dbReference type="HAMAP" id="MF_00287">
    <property type="entry name" value="BdbC"/>
    <property type="match status" value="1"/>
</dbReference>
<keyword evidence="11" id="KW-0676">Redox-active center</keyword>
<evidence type="ECO:0000256" key="8">
    <source>
        <dbReference type="ARBA" id="ARBA00023136"/>
    </source>
</evidence>